<gene>
    <name evidence="16" type="ORF">PYV00_18045</name>
</gene>
<evidence type="ECO:0000256" key="13">
    <source>
        <dbReference type="SAM" id="SignalP"/>
    </source>
</evidence>
<dbReference type="Proteomes" id="UP001216253">
    <property type="component" value="Unassembled WGS sequence"/>
</dbReference>
<evidence type="ECO:0000256" key="12">
    <source>
        <dbReference type="RuleBase" id="RU003357"/>
    </source>
</evidence>
<evidence type="ECO:0000259" key="15">
    <source>
        <dbReference type="Pfam" id="PF07715"/>
    </source>
</evidence>
<keyword evidence="6" id="KW-0408">Iron</keyword>
<keyword evidence="2 11" id="KW-0813">Transport</keyword>
<comment type="caution">
    <text evidence="16">The sequence shown here is derived from an EMBL/GenBank/DDBJ whole genome shotgun (WGS) entry which is preliminary data.</text>
</comment>
<evidence type="ECO:0000256" key="7">
    <source>
        <dbReference type="ARBA" id="ARBA00023065"/>
    </source>
</evidence>
<dbReference type="InterPro" id="IPR036942">
    <property type="entry name" value="Beta-barrel_TonB_sf"/>
</dbReference>
<organism evidence="16 17">
    <name type="scientific">Novosphingobium album</name>
    <name type="common">ex Liu et al. 2023</name>
    <dbReference type="NCBI Taxonomy" id="3031130"/>
    <lineage>
        <taxon>Bacteria</taxon>
        <taxon>Pseudomonadati</taxon>
        <taxon>Pseudomonadota</taxon>
        <taxon>Alphaproteobacteria</taxon>
        <taxon>Sphingomonadales</taxon>
        <taxon>Sphingomonadaceae</taxon>
        <taxon>Novosphingobium</taxon>
    </lineage>
</organism>
<evidence type="ECO:0000256" key="10">
    <source>
        <dbReference type="ARBA" id="ARBA00023237"/>
    </source>
</evidence>
<keyword evidence="13" id="KW-0732">Signal</keyword>
<keyword evidence="17" id="KW-1185">Reference proteome</keyword>
<evidence type="ECO:0000256" key="2">
    <source>
        <dbReference type="ARBA" id="ARBA00022448"/>
    </source>
</evidence>
<comment type="similarity">
    <text evidence="11 12">Belongs to the TonB-dependent receptor family.</text>
</comment>
<dbReference type="PANTHER" id="PTHR32552">
    <property type="entry name" value="FERRICHROME IRON RECEPTOR-RELATED"/>
    <property type="match status" value="1"/>
</dbReference>
<evidence type="ECO:0000313" key="16">
    <source>
        <dbReference type="EMBL" id="MDE8653605.1"/>
    </source>
</evidence>
<dbReference type="RefSeq" id="WP_275229688.1">
    <property type="nucleotide sequence ID" value="NZ_JARESE010000062.1"/>
</dbReference>
<feature type="domain" description="TonB-dependent receptor plug" evidence="15">
    <location>
        <begin position="69"/>
        <end position="173"/>
    </location>
</feature>
<keyword evidence="9 11" id="KW-0472">Membrane</keyword>
<dbReference type="Gene3D" id="2.40.170.20">
    <property type="entry name" value="TonB-dependent receptor, beta-barrel domain"/>
    <property type="match status" value="1"/>
</dbReference>
<dbReference type="PANTHER" id="PTHR32552:SF81">
    <property type="entry name" value="TONB-DEPENDENT OUTER MEMBRANE RECEPTOR"/>
    <property type="match status" value="1"/>
</dbReference>
<dbReference type="SUPFAM" id="SSF56935">
    <property type="entry name" value="Porins"/>
    <property type="match status" value="1"/>
</dbReference>
<feature type="domain" description="TonB-dependent receptor-like beta-barrel" evidence="14">
    <location>
        <begin position="256"/>
        <end position="646"/>
    </location>
</feature>
<name>A0ABT5WUM1_9SPHN</name>
<evidence type="ECO:0000256" key="9">
    <source>
        <dbReference type="ARBA" id="ARBA00023136"/>
    </source>
</evidence>
<accession>A0ABT5WUM1</accession>
<protein>
    <submittedName>
        <fullName evidence="16">TonB-dependent receptor</fullName>
    </submittedName>
</protein>
<evidence type="ECO:0000256" key="8">
    <source>
        <dbReference type="ARBA" id="ARBA00023077"/>
    </source>
</evidence>
<dbReference type="Gene3D" id="2.170.130.10">
    <property type="entry name" value="TonB-dependent receptor, plug domain"/>
    <property type="match status" value="1"/>
</dbReference>
<dbReference type="PROSITE" id="PS52016">
    <property type="entry name" value="TONB_DEPENDENT_REC_3"/>
    <property type="match status" value="1"/>
</dbReference>
<feature type="chain" id="PRO_5046154997" evidence="13">
    <location>
        <begin position="22"/>
        <end position="695"/>
    </location>
</feature>
<evidence type="ECO:0000256" key="3">
    <source>
        <dbReference type="ARBA" id="ARBA00022452"/>
    </source>
</evidence>
<proteinExistence type="inferred from homology"/>
<feature type="signal peptide" evidence="13">
    <location>
        <begin position="1"/>
        <end position="21"/>
    </location>
</feature>
<keyword evidence="5 11" id="KW-0812">Transmembrane</keyword>
<keyword evidence="16" id="KW-0675">Receptor</keyword>
<evidence type="ECO:0000259" key="14">
    <source>
        <dbReference type="Pfam" id="PF00593"/>
    </source>
</evidence>
<dbReference type="EMBL" id="JARESE010000062">
    <property type="protein sequence ID" value="MDE8653605.1"/>
    <property type="molecule type" value="Genomic_DNA"/>
</dbReference>
<dbReference type="InterPro" id="IPR012910">
    <property type="entry name" value="Plug_dom"/>
</dbReference>
<reference evidence="16 17" key="1">
    <citation type="submission" date="2023-03" db="EMBL/GenBank/DDBJ databases">
        <title>NovoSphingobium album sp. nov. isolated from polycyclic aromatic hydrocarbons- and heavy-metal polluted soil.</title>
        <authorList>
            <person name="Liu Z."/>
            <person name="Wang K."/>
        </authorList>
    </citation>
    <scope>NUCLEOTIDE SEQUENCE [LARGE SCALE GENOMIC DNA]</scope>
    <source>
        <strain evidence="16 17">H3SJ31-1</strain>
    </source>
</reference>
<dbReference type="InterPro" id="IPR000531">
    <property type="entry name" value="Beta-barrel_TonB"/>
</dbReference>
<dbReference type="Pfam" id="PF07715">
    <property type="entry name" value="Plug"/>
    <property type="match status" value="1"/>
</dbReference>
<keyword evidence="8 12" id="KW-0798">TonB box</keyword>
<keyword evidence="4" id="KW-0410">Iron transport</keyword>
<keyword evidence="3 11" id="KW-1134">Transmembrane beta strand</keyword>
<keyword evidence="10 11" id="KW-0998">Cell outer membrane</keyword>
<evidence type="ECO:0000256" key="6">
    <source>
        <dbReference type="ARBA" id="ARBA00023004"/>
    </source>
</evidence>
<dbReference type="InterPro" id="IPR039426">
    <property type="entry name" value="TonB-dep_rcpt-like"/>
</dbReference>
<dbReference type="InterPro" id="IPR037066">
    <property type="entry name" value="Plug_dom_sf"/>
</dbReference>
<evidence type="ECO:0000256" key="1">
    <source>
        <dbReference type="ARBA" id="ARBA00004571"/>
    </source>
</evidence>
<dbReference type="Pfam" id="PF00593">
    <property type="entry name" value="TonB_dep_Rec_b-barrel"/>
    <property type="match status" value="1"/>
</dbReference>
<comment type="subcellular location">
    <subcellularLocation>
        <location evidence="1 11">Cell outer membrane</location>
        <topology evidence="1 11">Multi-pass membrane protein</topology>
    </subcellularLocation>
</comment>
<evidence type="ECO:0000256" key="11">
    <source>
        <dbReference type="PROSITE-ProRule" id="PRU01360"/>
    </source>
</evidence>
<evidence type="ECO:0000313" key="17">
    <source>
        <dbReference type="Proteomes" id="UP001216253"/>
    </source>
</evidence>
<keyword evidence="7" id="KW-0406">Ion transport</keyword>
<sequence length="695" mass="74223">MSIAAHRIALMAGLVTAPVLAGPAHAQSAPGQSASGPSVSSEERPADEIIVYGRALPQIGEALSGSQGIVGFRDFANRPLSRVGELVENVPGVIATQHSGTGKANQYFLRGFNLDHGTDFAGFVDGVPTNMRTHGHGQGYLDLNFLIPELVERIDYRKGPYFADVGDFSAAGTVAFTTARTVPRPIVELTLGSYGYYRALAAGSAALGGKDLLVALDGTLSNGPWALDEDLHKINALAKLSSGSAQEGWSLSFSAYHADWNATDQVPRRAIASGLIGRFGNIDPYLGGRTTRLGLTLNGAGGGTDWTAYATYYDFRLTSNFTYFLEDPVHSDEFQQRDRRGVFGARLRHRADAMLAGLPLAITLGADARYDRIGKVGLYHSLRGTRTNAVREDRVDEYSGALFGQAELALSPRLRLMLGLRGDLYGYDVDADNAANSGNGADALLAPKAALAWRPADPVELYANYGESFHSNDVRGATIRVDPVTGDPADRVGVLVRARGGELGGRVEFGRFTASLVGYYLTLGSELVFVGDGGSTEPNAASRRHGGEATLFWRPFPWLALDASGALTHTRFRGVPAGEDRIPNAVSEVLSAGASLDFASGLSASLRLRHFGGAPLIEDGSARSQPTTLVNLGAYYTRGAARLGVDMLNLFDARDADITYFYASRLPGEPAGGVEDRHLHPVEPRQVRVSLRYAF</sequence>
<evidence type="ECO:0000256" key="4">
    <source>
        <dbReference type="ARBA" id="ARBA00022496"/>
    </source>
</evidence>
<evidence type="ECO:0000256" key="5">
    <source>
        <dbReference type="ARBA" id="ARBA00022692"/>
    </source>
</evidence>